<dbReference type="Proteomes" id="UP000469949">
    <property type="component" value="Unassembled WGS sequence"/>
</dbReference>
<name>A0A833J9A2_9HYPH</name>
<proteinExistence type="predicted"/>
<dbReference type="EMBL" id="WEKV01000009">
    <property type="protein sequence ID" value="KAB7785656.1"/>
    <property type="molecule type" value="Genomic_DNA"/>
</dbReference>
<sequence>MPGRQSLNDDRPVLFSDRRRLVKSRIGDCWFPTWHAGIGVVLCCRSCRKLCRMARR</sequence>
<protein>
    <submittedName>
        <fullName evidence="1">Uncharacterized protein</fullName>
    </submittedName>
</protein>
<evidence type="ECO:0000313" key="1">
    <source>
        <dbReference type="EMBL" id="KAB7785656.1"/>
    </source>
</evidence>
<organism evidence="1 2">
    <name type="scientific">Methylorubrum populi</name>
    <dbReference type="NCBI Taxonomy" id="223967"/>
    <lineage>
        <taxon>Bacteria</taxon>
        <taxon>Pseudomonadati</taxon>
        <taxon>Pseudomonadota</taxon>
        <taxon>Alphaproteobacteria</taxon>
        <taxon>Hyphomicrobiales</taxon>
        <taxon>Methylobacteriaceae</taxon>
        <taxon>Methylorubrum</taxon>
    </lineage>
</organism>
<reference evidence="1 2" key="1">
    <citation type="submission" date="2019-10" db="EMBL/GenBank/DDBJ databases">
        <title>Draft Genome Sequence of the Caffeine Degrading Methylotroph Methylorubrum populi PINKEL.</title>
        <authorList>
            <person name="Dawson S.C."/>
            <person name="Zhang X."/>
            <person name="Wright M.E."/>
            <person name="Sharma G."/>
            <person name="Langner J.T."/>
            <person name="Ditty J.L."/>
            <person name="Subuyuj G.A."/>
        </authorList>
    </citation>
    <scope>NUCLEOTIDE SEQUENCE [LARGE SCALE GENOMIC DNA]</scope>
    <source>
        <strain evidence="1 2">Pinkel</strain>
    </source>
</reference>
<dbReference type="AlphaFoldDB" id="A0A833J9A2"/>
<evidence type="ECO:0000313" key="2">
    <source>
        <dbReference type="Proteomes" id="UP000469949"/>
    </source>
</evidence>
<gene>
    <name evidence="1" type="ORF">F8B43_2157</name>
</gene>
<accession>A0A833J9A2</accession>
<comment type="caution">
    <text evidence="1">The sequence shown here is derived from an EMBL/GenBank/DDBJ whole genome shotgun (WGS) entry which is preliminary data.</text>
</comment>